<evidence type="ECO:0000256" key="6">
    <source>
        <dbReference type="SAM" id="MobiDB-lite"/>
    </source>
</evidence>
<feature type="transmembrane region" description="Helical" evidence="7">
    <location>
        <begin position="138"/>
        <end position="156"/>
    </location>
</feature>
<reference evidence="9" key="2">
    <citation type="submission" date="2020-11" db="EMBL/GenBank/DDBJ databases">
        <authorList>
            <consortium name="DOE Joint Genome Institute"/>
            <person name="Kuo A."/>
            <person name="Miyauchi S."/>
            <person name="Kiss E."/>
            <person name="Drula E."/>
            <person name="Kohler A."/>
            <person name="Sanchez-Garcia M."/>
            <person name="Andreopoulos B."/>
            <person name="Barry K.W."/>
            <person name="Bonito G."/>
            <person name="Buee M."/>
            <person name="Carver A."/>
            <person name="Chen C."/>
            <person name="Cichocki N."/>
            <person name="Clum A."/>
            <person name="Culley D."/>
            <person name="Crous P.W."/>
            <person name="Fauchery L."/>
            <person name="Girlanda M."/>
            <person name="Hayes R."/>
            <person name="Keri Z."/>
            <person name="Labutti K."/>
            <person name="Lipzen A."/>
            <person name="Lombard V."/>
            <person name="Magnuson J."/>
            <person name="Maillard F."/>
            <person name="Morin E."/>
            <person name="Murat C."/>
            <person name="Nolan M."/>
            <person name="Ohm R."/>
            <person name="Pangilinan J."/>
            <person name="Pereira M."/>
            <person name="Perotto S."/>
            <person name="Peter M."/>
            <person name="Riley R."/>
            <person name="Sitrit Y."/>
            <person name="Stielow B."/>
            <person name="Szollosi G."/>
            <person name="Zifcakova L."/>
            <person name="Stursova M."/>
            <person name="Spatafora J.W."/>
            <person name="Tedersoo L."/>
            <person name="Vaario L.-M."/>
            <person name="Yamada A."/>
            <person name="Yan M."/>
            <person name="Wang P."/>
            <person name="Xu J."/>
            <person name="Bruns T."/>
            <person name="Baldrian P."/>
            <person name="Vilgalys R."/>
            <person name="Henrissat B."/>
            <person name="Grigoriev I.V."/>
            <person name="Hibbett D."/>
            <person name="Nagy L.G."/>
            <person name="Martin F.M."/>
        </authorList>
    </citation>
    <scope>NUCLEOTIDE SEQUENCE</scope>
    <source>
        <strain evidence="9">UH-Tt-Lm1</strain>
    </source>
</reference>
<dbReference type="OrthoDB" id="2985014at2759"/>
<evidence type="ECO:0000256" key="7">
    <source>
        <dbReference type="SAM" id="Phobius"/>
    </source>
</evidence>
<proteinExistence type="predicted"/>
<gene>
    <name evidence="9" type="ORF">BJ322DRAFT_1048271</name>
</gene>
<dbReference type="GO" id="GO:0016020">
    <property type="term" value="C:membrane"/>
    <property type="evidence" value="ECO:0007669"/>
    <property type="project" value="UniProtKB-SubCell"/>
</dbReference>
<comment type="subcellular location">
    <subcellularLocation>
        <location evidence="1">Membrane</location>
        <topology evidence="1">Multi-pass membrane protein</topology>
    </subcellularLocation>
</comment>
<dbReference type="InterPro" id="IPR011701">
    <property type="entry name" value="MFS"/>
</dbReference>
<dbReference type="PANTHER" id="PTHR43791:SF36">
    <property type="entry name" value="TRANSPORTER, PUTATIVE (AFU_ORTHOLOGUE AFUA_6G08340)-RELATED"/>
    <property type="match status" value="1"/>
</dbReference>
<dbReference type="InterPro" id="IPR020846">
    <property type="entry name" value="MFS_dom"/>
</dbReference>
<evidence type="ECO:0000256" key="3">
    <source>
        <dbReference type="ARBA" id="ARBA00022692"/>
    </source>
</evidence>
<dbReference type="Pfam" id="PF07690">
    <property type="entry name" value="MFS_1"/>
    <property type="match status" value="1"/>
</dbReference>
<dbReference type="EMBL" id="WIUZ02000004">
    <property type="protein sequence ID" value="KAF9788324.1"/>
    <property type="molecule type" value="Genomic_DNA"/>
</dbReference>
<dbReference type="PROSITE" id="PS50850">
    <property type="entry name" value="MFS"/>
    <property type="match status" value="1"/>
</dbReference>
<feature type="transmembrane region" description="Helical" evidence="7">
    <location>
        <begin position="401"/>
        <end position="422"/>
    </location>
</feature>
<evidence type="ECO:0000313" key="10">
    <source>
        <dbReference type="Proteomes" id="UP000736335"/>
    </source>
</evidence>
<feature type="domain" description="Major facilitator superfamily (MFS) profile" evidence="8">
    <location>
        <begin position="41"/>
        <end position="460"/>
    </location>
</feature>
<organism evidence="9 10">
    <name type="scientific">Thelephora terrestris</name>
    <dbReference type="NCBI Taxonomy" id="56493"/>
    <lineage>
        <taxon>Eukaryota</taxon>
        <taxon>Fungi</taxon>
        <taxon>Dikarya</taxon>
        <taxon>Basidiomycota</taxon>
        <taxon>Agaricomycotina</taxon>
        <taxon>Agaricomycetes</taxon>
        <taxon>Thelephorales</taxon>
        <taxon>Thelephoraceae</taxon>
        <taxon>Thelephora</taxon>
    </lineage>
</organism>
<evidence type="ECO:0000313" key="9">
    <source>
        <dbReference type="EMBL" id="KAF9788324.1"/>
    </source>
</evidence>
<dbReference type="Proteomes" id="UP000736335">
    <property type="component" value="Unassembled WGS sequence"/>
</dbReference>
<dbReference type="Gene3D" id="1.20.1250.20">
    <property type="entry name" value="MFS general substrate transporter like domains"/>
    <property type="match status" value="2"/>
</dbReference>
<dbReference type="FunFam" id="1.20.1250.20:FF:000057">
    <property type="entry name" value="MFS general substrate transporter"/>
    <property type="match status" value="1"/>
</dbReference>
<feature type="transmembrane region" description="Helical" evidence="7">
    <location>
        <begin position="369"/>
        <end position="389"/>
    </location>
</feature>
<dbReference type="InterPro" id="IPR036259">
    <property type="entry name" value="MFS_trans_sf"/>
</dbReference>
<evidence type="ECO:0000256" key="4">
    <source>
        <dbReference type="ARBA" id="ARBA00022989"/>
    </source>
</evidence>
<keyword evidence="3 7" id="KW-0812">Transmembrane</keyword>
<feature type="transmembrane region" description="Helical" evidence="7">
    <location>
        <begin position="108"/>
        <end position="126"/>
    </location>
</feature>
<evidence type="ECO:0000259" key="8">
    <source>
        <dbReference type="PROSITE" id="PS50850"/>
    </source>
</evidence>
<protein>
    <submittedName>
        <fullName evidence="9">MFS general substrate transporter</fullName>
    </submittedName>
</protein>
<comment type="caution">
    <text evidence="9">The sequence shown here is derived from an EMBL/GenBank/DDBJ whole genome shotgun (WGS) entry which is preliminary data.</text>
</comment>
<feature type="compositionally biased region" description="Polar residues" evidence="6">
    <location>
        <begin position="1"/>
        <end position="12"/>
    </location>
</feature>
<evidence type="ECO:0000256" key="1">
    <source>
        <dbReference type="ARBA" id="ARBA00004141"/>
    </source>
</evidence>
<feature type="transmembrane region" description="Helical" evidence="7">
    <location>
        <begin position="342"/>
        <end position="363"/>
    </location>
</feature>
<dbReference type="PANTHER" id="PTHR43791">
    <property type="entry name" value="PERMEASE-RELATED"/>
    <property type="match status" value="1"/>
</dbReference>
<keyword evidence="4 7" id="KW-1133">Transmembrane helix</keyword>
<reference evidence="9" key="1">
    <citation type="journal article" date="2020" name="Nat. Commun.">
        <title>Large-scale genome sequencing of mycorrhizal fungi provides insights into the early evolution of symbiotic traits.</title>
        <authorList>
            <person name="Miyauchi S."/>
            <person name="Kiss E."/>
            <person name="Kuo A."/>
            <person name="Drula E."/>
            <person name="Kohler A."/>
            <person name="Sanchez-Garcia M."/>
            <person name="Morin E."/>
            <person name="Andreopoulos B."/>
            <person name="Barry K.W."/>
            <person name="Bonito G."/>
            <person name="Buee M."/>
            <person name="Carver A."/>
            <person name="Chen C."/>
            <person name="Cichocki N."/>
            <person name="Clum A."/>
            <person name="Culley D."/>
            <person name="Crous P.W."/>
            <person name="Fauchery L."/>
            <person name="Girlanda M."/>
            <person name="Hayes R.D."/>
            <person name="Keri Z."/>
            <person name="LaButti K."/>
            <person name="Lipzen A."/>
            <person name="Lombard V."/>
            <person name="Magnuson J."/>
            <person name="Maillard F."/>
            <person name="Murat C."/>
            <person name="Nolan M."/>
            <person name="Ohm R.A."/>
            <person name="Pangilinan J."/>
            <person name="Pereira M.F."/>
            <person name="Perotto S."/>
            <person name="Peter M."/>
            <person name="Pfister S."/>
            <person name="Riley R."/>
            <person name="Sitrit Y."/>
            <person name="Stielow J.B."/>
            <person name="Szollosi G."/>
            <person name="Zifcakova L."/>
            <person name="Stursova M."/>
            <person name="Spatafora J.W."/>
            <person name="Tedersoo L."/>
            <person name="Vaario L.M."/>
            <person name="Yamada A."/>
            <person name="Yan M."/>
            <person name="Wang P."/>
            <person name="Xu J."/>
            <person name="Bruns T."/>
            <person name="Baldrian P."/>
            <person name="Vilgalys R."/>
            <person name="Dunand C."/>
            <person name="Henrissat B."/>
            <person name="Grigoriev I.V."/>
            <person name="Hibbett D."/>
            <person name="Nagy L.G."/>
            <person name="Martin F.M."/>
        </authorList>
    </citation>
    <scope>NUCLEOTIDE SEQUENCE</scope>
    <source>
        <strain evidence="9">UH-Tt-Lm1</strain>
    </source>
</reference>
<sequence>MTSSKSANSNASPLAPEETATLGDWDEHEERRLVNKIDTRCLPVLMILFILNFLDRSNLANARLAGLQQDLNLNDTQYATSLSVLFAGYIFMQVPSNLVMNTVPTPRLYLAFVTVTWGLISALTSLCNNFSQIVVCRFFLGFVEAAFYPGAIYYLSRWYTRKEVGFRIAVLNVGNMMAQGLGGLIAAGVLSGMEGARGIRGWRWLFIIEGSITVAFGLLVPFILADYPSSTRWLSERELRIAQGRLVKDVGLVDNPDEAERSGSGVLHGLKLAVTDIKVWALALMYFTYLMGLSFSQYFPSITKTLGFNTTVTLLLTFPPWAFATVFALVNSWHSDRTGEKYFHIALAYAFALLGYVVALTAKTTAGKYISLFGMCMGYSGGILLLGWVSTSLPRPPVKRAAAIAIVNGFANIGQIPASYLWPSKWAPRYWRSFTTELCLLSLSLAIGLAYRQYLVYLNKKLENGEVEVFGADEKTITKSANLVNATADQERRLIRKFRYLL</sequence>
<feature type="transmembrane region" description="Helical" evidence="7">
    <location>
        <begin position="279"/>
        <end position="299"/>
    </location>
</feature>
<evidence type="ECO:0000256" key="5">
    <source>
        <dbReference type="ARBA" id="ARBA00023136"/>
    </source>
</evidence>
<dbReference type="SUPFAM" id="SSF103473">
    <property type="entry name" value="MFS general substrate transporter"/>
    <property type="match status" value="1"/>
</dbReference>
<name>A0A9P6HJF7_9AGAM</name>
<feature type="transmembrane region" description="Helical" evidence="7">
    <location>
        <begin position="311"/>
        <end position="330"/>
    </location>
</feature>
<keyword evidence="2" id="KW-0813">Transport</keyword>
<dbReference type="FunFam" id="1.20.1250.20:FF:000013">
    <property type="entry name" value="MFS general substrate transporter"/>
    <property type="match status" value="1"/>
</dbReference>
<dbReference type="GO" id="GO:0022857">
    <property type="term" value="F:transmembrane transporter activity"/>
    <property type="evidence" value="ECO:0007669"/>
    <property type="project" value="InterPro"/>
</dbReference>
<feature type="transmembrane region" description="Helical" evidence="7">
    <location>
        <begin position="168"/>
        <end position="190"/>
    </location>
</feature>
<feature type="region of interest" description="Disordered" evidence="6">
    <location>
        <begin position="1"/>
        <end position="22"/>
    </location>
</feature>
<feature type="transmembrane region" description="Helical" evidence="7">
    <location>
        <begin position="78"/>
        <end position="96"/>
    </location>
</feature>
<feature type="transmembrane region" description="Helical" evidence="7">
    <location>
        <begin position="202"/>
        <end position="225"/>
    </location>
</feature>
<keyword evidence="10" id="KW-1185">Reference proteome</keyword>
<keyword evidence="5 7" id="KW-0472">Membrane</keyword>
<evidence type="ECO:0000256" key="2">
    <source>
        <dbReference type="ARBA" id="ARBA00022448"/>
    </source>
</evidence>
<dbReference type="AlphaFoldDB" id="A0A9P6HJF7"/>
<accession>A0A9P6HJF7</accession>